<dbReference type="OrthoDB" id="9805406at2"/>
<gene>
    <name evidence="1" type="ORF">GFC01_05420</name>
</gene>
<reference evidence="1 2" key="1">
    <citation type="submission" date="2019-10" db="EMBL/GenBank/DDBJ databases">
        <title>Comparative genomics of sulfur disproportionating microorganisms.</title>
        <authorList>
            <person name="Ward L.M."/>
            <person name="Bertran E."/>
            <person name="Johnston D."/>
        </authorList>
    </citation>
    <scope>NUCLEOTIDE SEQUENCE [LARGE SCALE GENOMIC DNA]</scope>
    <source>
        <strain evidence="1 2">DSM 14055</strain>
    </source>
</reference>
<dbReference type="Gene3D" id="3.40.800.10">
    <property type="entry name" value="Ureohydrolase domain"/>
    <property type="match status" value="1"/>
</dbReference>
<dbReference type="SUPFAM" id="SSF52768">
    <property type="entry name" value="Arginase/deacetylase"/>
    <property type="match status" value="2"/>
</dbReference>
<dbReference type="InterPro" id="IPR006035">
    <property type="entry name" value="Ureohydrolase"/>
</dbReference>
<dbReference type="GO" id="GO:0033389">
    <property type="term" value="P:putrescine biosynthetic process from arginine, via agmatine"/>
    <property type="evidence" value="ECO:0007669"/>
    <property type="project" value="TreeGrafter"/>
</dbReference>
<sequence length="312" mass="34968">MDFSGHATITLLNFDDTLTVQEELCRFLHSQVDLRDLRGTRLFCNRAALREIARRIRGRKGIFFLGSGDYHYVSYLLMQSVDSPFTLVLFDNHADLSPSPAGDLLSCSSWVARALRLPNLKRALIIGARPDSFSGADPGLLRKVVYVRGDLCRPDRATRPGMSRDLFRHVPRSINETPPVTSIMPEDTSGLRHFLIEPLPLTSRETGEVAGRIIALIPTRSVYISVDKDVLRHQDAITNWEQGEMPLADLLLFLQAISLARKVCGVDVCGEADLHPLDRLRPAGREAIRKNMQANVMIIRALLQTRTFKQAS</sequence>
<dbReference type="PANTHER" id="PTHR11358:SF41">
    <property type="entry name" value="ARGINASE"/>
    <property type="match status" value="1"/>
</dbReference>
<comment type="caution">
    <text evidence="1">The sequence shown here is derived from an EMBL/GenBank/DDBJ whole genome shotgun (WGS) entry which is preliminary data.</text>
</comment>
<name>A0A6N7IP37_9FIRM</name>
<dbReference type="InterPro" id="IPR023696">
    <property type="entry name" value="Ureohydrolase_dom_sf"/>
</dbReference>
<dbReference type="AlphaFoldDB" id="A0A6N7IP37"/>
<evidence type="ECO:0000313" key="2">
    <source>
        <dbReference type="Proteomes" id="UP000441717"/>
    </source>
</evidence>
<dbReference type="Proteomes" id="UP000441717">
    <property type="component" value="Unassembled WGS sequence"/>
</dbReference>
<protein>
    <submittedName>
        <fullName evidence="1">Arginase family protein</fullName>
    </submittedName>
</protein>
<dbReference type="GO" id="GO:0046872">
    <property type="term" value="F:metal ion binding"/>
    <property type="evidence" value="ECO:0007669"/>
    <property type="project" value="InterPro"/>
</dbReference>
<accession>A0A6N7IP37</accession>
<proteinExistence type="predicted"/>
<dbReference type="PANTHER" id="PTHR11358">
    <property type="entry name" value="ARGINASE/AGMATINASE"/>
    <property type="match status" value="1"/>
</dbReference>
<keyword evidence="2" id="KW-1185">Reference proteome</keyword>
<evidence type="ECO:0000313" key="1">
    <source>
        <dbReference type="EMBL" id="MQL51710.1"/>
    </source>
</evidence>
<dbReference type="RefSeq" id="WP_152945637.1">
    <property type="nucleotide sequence ID" value="NZ_WHYR01000010.1"/>
</dbReference>
<dbReference type="EMBL" id="WHYR01000010">
    <property type="protein sequence ID" value="MQL51710.1"/>
    <property type="molecule type" value="Genomic_DNA"/>
</dbReference>
<organism evidence="1 2">
    <name type="scientific">Desulfofundulus thermobenzoicus</name>
    <dbReference type="NCBI Taxonomy" id="29376"/>
    <lineage>
        <taxon>Bacteria</taxon>
        <taxon>Bacillati</taxon>
        <taxon>Bacillota</taxon>
        <taxon>Clostridia</taxon>
        <taxon>Eubacteriales</taxon>
        <taxon>Peptococcaceae</taxon>
        <taxon>Desulfofundulus</taxon>
    </lineage>
</organism>
<dbReference type="GO" id="GO:0008783">
    <property type="term" value="F:agmatinase activity"/>
    <property type="evidence" value="ECO:0007669"/>
    <property type="project" value="TreeGrafter"/>
</dbReference>